<dbReference type="KEGG" id="des:DSOUD_0712"/>
<dbReference type="InterPro" id="IPR002724">
    <property type="entry name" value="Pyruvoyl-dep_arg_deCO2ase"/>
</dbReference>
<evidence type="ECO:0000313" key="10">
    <source>
        <dbReference type="Proteomes" id="UP000057158"/>
    </source>
</evidence>
<protein>
    <recommendedName>
        <fullName evidence="4">Pyruvoyl-dependent arginine decarboxylase AaxB</fullName>
        <ecNumber evidence="3">4.1.1.19</ecNumber>
    </recommendedName>
</protein>
<dbReference type="InterPro" id="IPR016105">
    <property type="entry name" value="Pyr-dep_his/arg-deCO2ase_sand"/>
</dbReference>
<comment type="catalytic activity">
    <reaction evidence="8">
        <text>L-arginine + H(+) = agmatine + CO2</text>
        <dbReference type="Rhea" id="RHEA:17641"/>
        <dbReference type="ChEBI" id="CHEBI:15378"/>
        <dbReference type="ChEBI" id="CHEBI:16526"/>
        <dbReference type="ChEBI" id="CHEBI:32682"/>
        <dbReference type="ChEBI" id="CHEBI:58145"/>
        <dbReference type="EC" id="4.1.1.19"/>
    </reaction>
</comment>
<organism evidence="9 10">
    <name type="scientific">Desulfuromonas soudanensis</name>
    <dbReference type="NCBI Taxonomy" id="1603606"/>
    <lineage>
        <taxon>Bacteria</taxon>
        <taxon>Pseudomonadati</taxon>
        <taxon>Thermodesulfobacteriota</taxon>
        <taxon>Desulfuromonadia</taxon>
        <taxon>Desulfuromonadales</taxon>
        <taxon>Desulfuromonadaceae</taxon>
        <taxon>Desulfuromonas</taxon>
    </lineage>
</organism>
<sequence>MIFTTPTGHFFVCGASEGPTRLNARDGALLQARVGDCNLIRLGFILPPKCRLVDPQPLPAGALVPAAWAAITSEMSGEVISAAVAIAYPSDPSRPGVIMEYSARGHKEDAEGIVRRMAEEGLKMRGLELGDIRSLAVQHRVEQIGSAFAGVVLWEGE</sequence>
<dbReference type="InterPro" id="IPR016104">
    <property type="entry name" value="Pyr-dep_his/arg-deCO2ase"/>
</dbReference>
<dbReference type="Gene3D" id="3.30.60.30">
    <property type="match status" value="1"/>
</dbReference>
<name>A0A0M4DFI4_9BACT</name>
<comment type="similarity">
    <text evidence="2">Belongs to the pyruvoyl-dependent arginine decarboxylase family.</text>
</comment>
<dbReference type="GO" id="GO:0006527">
    <property type="term" value="P:L-arginine catabolic process"/>
    <property type="evidence" value="ECO:0007669"/>
    <property type="project" value="InterPro"/>
</dbReference>
<comment type="cofactor">
    <cofactor evidence="1">
        <name>pyruvate</name>
        <dbReference type="ChEBI" id="CHEBI:15361"/>
    </cofactor>
</comment>
<dbReference type="GO" id="GO:0008792">
    <property type="term" value="F:arginine decarboxylase activity"/>
    <property type="evidence" value="ECO:0007669"/>
    <property type="project" value="UniProtKB-EC"/>
</dbReference>
<evidence type="ECO:0000256" key="3">
    <source>
        <dbReference type="ARBA" id="ARBA00012426"/>
    </source>
</evidence>
<dbReference type="RefSeq" id="WP_053549700.1">
    <property type="nucleotide sequence ID" value="NZ_CP010802.1"/>
</dbReference>
<evidence type="ECO:0000256" key="6">
    <source>
        <dbReference type="ARBA" id="ARBA00023239"/>
    </source>
</evidence>
<evidence type="ECO:0000313" key="9">
    <source>
        <dbReference type="EMBL" id="ALC15500.1"/>
    </source>
</evidence>
<gene>
    <name evidence="9" type="ORF">DSOUD_0712</name>
</gene>
<dbReference type="SUPFAM" id="SSF56271">
    <property type="entry name" value="Pyruvoyl-dependent histidine and arginine decarboxylases"/>
    <property type="match status" value="1"/>
</dbReference>
<dbReference type="Pfam" id="PF01862">
    <property type="entry name" value="PvlArgDC"/>
    <property type="match status" value="1"/>
</dbReference>
<dbReference type="HAMAP" id="MF_01404">
    <property type="entry name" value="PvlArgDC"/>
    <property type="match status" value="1"/>
</dbReference>
<keyword evidence="5" id="KW-0210">Decarboxylase</keyword>
<dbReference type="PATRIC" id="fig|1603606.3.peg.778"/>
<keyword evidence="10" id="KW-1185">Reference proteome</keyword>
<dbReference type="EMBL" id="CP010802">
    <property type="protein sequence ID" value="ALC15500.1"/>
    <property type="molecule type" value="Genomic_DNA"/>
</dbReference>
<evidence type="ECO:0000256" key="7">
    <source>
        <dbReference type="ARBA" id="ARBA00023317"/>
    </source>
</evidence>
<dbReference type="PANTHER" id="PTHR40438">
    <property type="entry name" value="PYRUVOYL-DEPENDENT ARGININE DECARBOXYLASE"/>
    <property type="match status" value="1"/>
</dbReference>
<keyword evidence="6" id="KW-0456">Lyase</keyword>
<dbReference type="NCBIfam" id="TIGR00286">
    <property type="entry name" value="pyruvoyl-dependent arginine decarboxylase"/>
    <property type="match status" value="1"/>
</dbReference>
<evidence type="ECO:0000256" key="1">
    <source>
        <dbReference type="ARBA" id="ARBA00001928"/>
    </source>
</evidence>
<evidence type="ECO:0000256" key="5">
    <source>
        <dbReference type="ARBA" id="ARBA00022793"/>
    </source>
</evidence>
<dbReference type="PANTHER" id="PTHR40438:SF1">
    <property type="entry name" value="PYRUVOYL-DEPENDENT ARGININE DECARBOXYLASE"/>
    <property type="match status" value="1"/>
</dbReference>
<dbReference type="STRING" id="1603606.DSOUD_0712"/>
<dbReference type="Proteomes" id="UP000057158">
    <property type="component" value="Chromosome"/>
</dbReference>
<evidence type="ECO:0000256" key="4">
    <source>
        <dbReference type="ARBA" id="ARBA00014727"/>
    </source>
</evidence>
<keyword evidence="7" id="KW-0670">Pyruvate</keyword>
<dbReference type="AlphaFoldDB" id="A0A0M4DFI4"/>
<dbReference type="OrthoDB" id="9783061at2"/>
<evidence type="ECO:0000256" key="8">
    <source>
        <dbReference type="ARBA" id="ARBA00049309"/>
    </source>
</evidence>
<reference evidence="9 10" key="1">
    <citation type="submission" date="2015-07" db="EMBL/GenBank/DDBJ databases">
        <title>Isolation and Genomic Characterization of a Novel Halophilic Metal-Reducing Deltaproteobacterium from the Deep Subsurface.</title>
        <authorList>
            <person name="Badalamenti J.P."/>
            <person name="Summers Z.M."/>
            <person name="Gralnick J.A."/>
            <person name="Bond D.R."/>
        </authorList>
    </citation>
    <scope>NUCLEOTIDE SEQUENCE [LARGE SCALE GENOMIC DNA]</scope>
    <source>
        <strain evidence="9 10">WTL</strain>
    </source>
</reference>
<proteinExistence type="inferred from homology"/>
<dbReference type="Gene3D" id="3.50.20.10">
    <property type="entry name" value="Pyruvoyl-Dependent Histidine Decarboxylase, subunit B"/>
    <property type="match status" value="1"/>
</dbReference>
<dbReference type="EC" id="4.1.1.19" evidence="3"/>
<accession>A0A0M4DFI4</accession>
<evidence type="ECO:0000256" key="2">
    <source>
        <dbReference type="ARBA" id="ARBA00008611"/>
    </source>
</evidence>